<evidence type="ECO:0000256" key="7">
    <source>
        <dbReference type="ARBA" id="ARBA00022723"/>
    </source>
</evidence>
<dbReference type="Pfam" id="PF00111">
    <property type="entry name" value="Fer2"/>
    <property type="match status" value="1"/>
</dbReference>
<dbReference type="InterPro" id="IPR016208">
    <property type="entry name" value="Ald_Oxase/xanthine_DH-like"/>
</dbReference>
<dbReference type="SUPFAM" id="SSF56176">
    <property type="entry name" value="FAD-binding/transporter-associated domain-like"/>
    <property type="match status" value="1"/>
</dbReference>
<dbReference type="SUPFAM" id="SSF47741">
    <property type="entry name" value="CO dehydrogenase ISP C-domain like"/>
    <property type="match status" value="1"/>
</dbReference>
<keyword evidence="8" id="KW-0274">FAD</keyword>
<dbReference type="InterPro" id="IPR002346">
    <property type="entry name" value="Mopterin_DH_FAD-bd"/>
</dbReference>
<keyword evidence="10" id="KW-0408">Iron</keyword>
<evidence type="ECO:0000256" key="4">
    <source>
        <dbReference type="ARBA" id="ARBA00022505"/>
    </source>
</evidence>
<keyword evidence="12" id="KW-0520">NAD</keyword>
<comment type="cofactor">
    <cofactor evidence="2">
        <name>FAD</name>
        <dbReference type="ChEBI" id="CHEBI:57692"/>
    </cofactor>
</comment>
<dbReference type="InterPro" id="IPR037165">
    <property type="entry name" value="AldOxase/xan_DH_Mopterin-bd_sf"/>
</dbReference>
<dbReference type="Pfam" id="PF00941">
    <property type="entry name" value="FAD_binding_5"/>
    <property type="match status" value="1"/>
</dbReference>
<dbReference type="InterPro" id="IPR012675">
    <property type="entry name" value="Beta-grasp_dom_sf"/>
</dbReference>
<dbReference type="SMART" id="SM01092">
    <property type="entry name" value="CO_deh_flav_C"/>
    <property type="match status" value="1"/>
</dbReference>
<feature type="domain" description="FAD-binding PCMH-type" evidence="15">
    <location>
        <begin position="249"/>
        <end position="431"/>
    </location>
</feature>
<keyword evidence="5" id="KW-0285">Flavoprotein</keyword>
<evidence type="ECO:0000256" key="3">
    <source>
        <dbReference type="ARBA" id="ARBA00006849"/>
    </source>
</evidence>
<name>A0ABM0T4Y4_CAMSA</name>
<dbReference type="Pfam" id="PF01315">
    <property type="entry name" value="Ald_Xan_dh_C"/>
    <property type="match status" value="1"/>
</dbReference>
<dbReference type="InterPro" id="IPR002888">
    <property type="entry name" value="2Fe-2S-bd"/>
</dbReference>
<keyword evidence="7" id="KW-0479">Metal-binding</keyword>
<dbReference type="InterPro" id="IPR016169">
    <property type="entry name" value="FAD-bd_PCMH_sub2"/>
</dbReference>
<evidence type="ECO:0000313" key="17">
    <source>
        <dbReference type="RefSeq" id="XP_010420945.1"/>
    </source>
</evidence>
<dbReference type="SUPFAM" id="SSF54292">
    <property type="entry name" value="2Fe-2S ferredoxin-like"/>
    <property type="match status" value="1"/>
</dbReference>
<dbReference type="Gene3D" id="3.30.390.50">
    <property type="entry name" value="CO dehydrogenase flavoprotein, C-terminal domain"/>
    <property type="match status" value="1"/>
</dbReference>
<reference evidence="17" key="2">
    <citation type="submission" date="2025-08" db="UniProtKB">
        <authorList>
            <consortium name="RefSeq"/>
        </authorList>
    </citation>
    <scope>IDENTIFICATION</scope>
    <source>
        <tissue evidence="17">Leaf</tissue>
    </source>
</reference>
<dbReference type="InterPro" id="IPR016166">
    <property type="entry name" value="FAD-bd_PCMH"/>
</dbReference>
<evidence type="ECO:0000259" key="15">
    <source>
        <dbReference type="PROSITE" id="PS51387"/>
    </source>
</evidence>
<evidence type="ECO:0000256" key="1">
    <source>
        <dbReference type="ARBA" id="ARBA00001924"/>
    </source>
</evidence>
<comment type="cofactor">
    <cofactor evidence="1">
        <name>Mo-molybdopterin</name>
        <dbReference type="ChEBI" id="CHEBI:71302"/>
    </cofactor>
</comment>
<evidence type="ECO:0000256" key="6">
    <source>
        <dbReference type="ARBA" id="ARBA00022714"/>
    </source>
</evidence>
<comment type="similarity">
    <text evidence="3">Belongs to the xanthine dehydrogenase family.</text>
</comment>
<dbReference type="SUPFAM" id="SSF54665">
    <property type="entry name" value="CO dehydrogenase molybdoprotein N-domain-like"/>
    <property type="match status" value="1"/>
</dbReference>
<comment type="cofactor">
    <cofactor evidence="13">
        <name>[2Fe-2S] cluster</name>
        <dbReference type="ChEBI" id="CHEBI:190135"/>
    </cofactor>
</comment>
<dbReference type="PIRSF" id="PIRSF000127">
    <property type="entry name" value="Xanthine_DH"/>
    <property type="match status" value="1"/>
</dbReference>
<dbReference type="Pfam" id="PF02738">
    <property type="entry name" value="MoCoBD_1"/>
    <property type="match status" value="1"/>
</dbReference>
<dbReference type="PANTHER" id="PTHR11908:SF135">
    <property type="entry name" value="INDOLE-3-ACETALDEHYDE OXIDASE"/>
    <property type="match status" value="1"/>
</dbReference>
<dbReference type="Gene3D" id="3.90.1170.50">
    <property type="entry name" value="Aldehyde oxidase/xanthine dehydrogenase, a/b hammerhead"/>
    <property type="match status" value="1"/>
</dbReference>
<dbReference type="InterPro" id="IPR036884">
    <property type="entry name" value="2Fe-2S-bd_dom_sf"/>
</dbReference>
<evidence type="ECO:0000256" key="2">
    <source>
        <dbReference type="ARBA" id="ARBA00001974"/>
    </source>
</evidence>
<dbReference type="GeneID" id="104706450"/>
<dbReference type="SMART" id="SM01008">
    <property type="entry name" value="Ald_Xan_dh_C"/>
    <property type="match status" value="1"/>
</dbReference>
<dbReference type="InterPro" id="IPR006058">
    <property type="entry name" value="2Fe2S_fd_BS"/>
</dbReference>
<dbReference type="RefSeq" id="XP_010420945.1">
    <property type="nucleotide sequence ID" value="XM_010422643.1"/>
</dbReference>
<dbReference type="InterPro" id="IPR001041">
    <property type="entry name" value="2Fe-2S_ferredoxin-type"/>
</dbReference>
<keyword evidence="4" id="KW-0500">Molybdenum</keyword>
<dbReference type="InterPro" id="IPR036683">
    <property type="entry name" value="CO_DH_flav_C_dom_sf"/>
</dbReference>
<evidence type="ECO:0000256" key="11">
    <source>
        <dbReference type="ARBA" id="ARBA00023014"/>
    </source>
</evidence>
<keyword evidence="6" id="KW-0001">2Fe-2S</keyword>
<evidence type="ECO:0000256" key="12">
    <source>
        <dbReference type="ARBA" id="ARBA00023027"/>
    </source>
</evidence>
<evidence type="ECO:0000256" key="13">
    <source>
        <dbReference type="ARBA" id="ARBA00034078"/>
    </source>
</evidence>
<evidence type="ECO:0000256" key="8">
    <source>
        <dbReference type="ARBA" id="ARBA00022827"/>
    </source>
</evidence>
<dbReference type="InterPro" id="IPR036856">
    <property type="entry name" value="Ald_Oxase/Xan_DH_a/b_sf"/>
</dbReference>
<evidence type="ECO:0000256" key="5">
    <source>
        <dbReference type="ARBA" id="ARBA00022630"/>
    </source>
</evidence>
<keyword evidence="16" id="KW-1185">Reference proteome</keyword>
<dbReference type="PROSITE" id="PS51387">
    <property type="entry name" value="FAD_PCMH"/>
    <property type="match status" value="1"/>
</dbReference>
<dbReference type="Gene3D" id="3.30.465.10">
    <property type="match status" value="1"/>
</dbReference>
<dbReference type="Gene3D" id="3.30.365.10">
    <property type="entry name" value="Aldehyde oxidase/xanthine dehydrogenase, molybdopterin binding domain"/>
    <property type="match status" value="4"/>
</dbReference>
<dbReference type="InterPro" id="IPR000674">
    <property type="entry name" value="Ald_Oxase/Xan_DH_a/b"/>
</dbReference>
<keyword evidence="9" id="KW-0560">Oxidoreductase</keyword>
<gene>
    <name evidence="17" type="primary">LOC104706450</name>
</gene>
<accession>A0ABM0T4Y4</accession>
<dbReference type="Gene3D" id="1.10.150.120">
    <property type="entry name" value="[2Fe-2S]-binding domain"/>
    <property type="match status" value="1"/>
</dbReference>
<organism evidence="16 17">
    <name type="scientific">Camelina sativa</name>
    <name type="common">False flax</name>
    <name type="synonym">Myagrum sativum</name>
    <dbReference type="NCBI Taxonomy" id="90675"/>
    <lineage>
        <taxon>Eukaryota</taxon>
        <taxon>Viridiplantae</taxon>
        <taxon>Streptophyta</taxon>
        <taxon>Embryophyta</taxon>
        <taxon>Tracheophyta</taxon>
        <taxon>Spermatophyta</taxon>
        <taxon>Magnoliopsida</taxon>
        <taxon>eudicotyledons</taxon>
        <taxon>Gunneridae</taxon>
        <taxon>Pentapetalae</taxon>
        <taxon>rosids</taxon>
        <taxon>malvids</taxon>
        <taxon>Brassicales</taxon>
        <taxon>Brassicaceae</taxon>
        <taxon>Camelineae</taxon>
        <taxon>Camelina</taxon>
    </lineage>
</organism>
<evidence type="ECO:0000259" key="14">
    <source>
        <dbReference type="PROSITE" id="PS51085"/>
    </source>
</evidence>
<dbReference type="SUPFAM" id="SSF55447">
    <property type="entry name" value="CO dehydrogenase flavoprotein C-terminal domain-like"/>
    <property type="match status" value="1"/>
</dbReference>
<evidence type="ECO:0000256" key="9">
    <source>
        <dbReference type="ARBA" id="ARBA00023002"/>
    </source>
</evidence>
<feature type="domain" description="2Fe-2S ferredoxin-type" evidence="14">
    <location>
        <begin position="21"/>
        <end position="110"/>
    </location>
</feature>
<dbReference type="Pfam" id="PF03450">
    <property type="entry name" value="CO_deh_flav_C"/>
    <property type="match status" value="1"/>
</dbReference>
<dbReference type="Proteomes" id="UP000694864">
    <property type="component" value="Chromosome 8"/>
</dbReference>
<dbReference type="InterPro" id="IPR046867">
    <property type="entry name" value="AldOxase/xan_DH_MoCoBD2"/>
</dbReference>
<evidence type="ECO:0000313" key="16">
    <source>
        <dbReference type="Proteomes" id="UP000694864"/>
    </source>
</evidence>
<dbReference type="PROSITE" id="PS00197">
    <property type="entry name" value="2FE2S_FER_1"/>
    <property type="match status" value="1"/>
</dbReference>
<dbReference type="PANTHER" id="PTHR11908">
    <property type="entry name" value="XANTHINE DEHYDROGENASE"/>
    <property type="match status" value="1"/>
</dbReference>
<reference evidence="16" key="1">
    <citation type="journal article" date="2014" name="Nat. Commun.">
        <title>The emerging biofuel crop Camelina sativa retains a highly undifferentiated hexaploid genome structure.</title>
        <authorList>
            <person name="Kagale S."/>
            <person name="Koh C."/>
            <person name="Nixon J."/>
            <person name="Bollina V."/>
            <person name="Clarke W.E."/>
            <person name="Tuteja R."/>
            <person name="Spillane C."/>
            <person name="Robinson S.J."/>
            <person name="Links M.G."/>
            <person name="Clarke C."/>
            <person name="Higgins E.E."/>
            <person name="Huebert T."/>
            <person name="Sharpe A.G."/>
            <person name="Parkin I.A."/>
        </authorList>
    </citation>
    <scope>NUCLEOTIDE SEQUENCE [LARGE SCALE GENOMIC DNA]</scope>
    <source>
        <strain evidence="16">cv. DH55</strain>
    </source>
</reference>
<dbReference type="PROSITE" id="PS51085">
    <property type="entry name" value="2FE2S_FER_2"/>
    <property type="match status" value="1"/>
</dbReference>
<dbReference type="Pfam" id="PF20256">
    <property type="entry name" value="MoCoBD_2"/>
    <property type="match status" value="1"/>
</dbReference>
<dbReference type="Gene3D" id="3.10.20.30">
    <property type="match status" value="1"/>
</dbReference>
<dbReference type="InterPro" id="IPR036318">
    <property type="entry name" value="FAD-bd_PCMH-like_sf"/>
</dbReference>
<dbReference type="InterPro" id="IPR016167">
    <property type="entry name" value="FAD-bd_PCMH_sub1"/>
</dbReference>
<protein>
    <submittedName>
        <fullName evidence="17">Indole-3-acetaldehyde oxidase</fullName>
    </submittedName>
</protein>
<dbReference type="Gene3D" id="3.30.43.10">
    <property type="entry name" value="Uridine Diphospho-n-acetylenolpyruvylglucosamine Reductase, domain 2"/>
    <property type="match status" value="1"/>
</dbReference>
<evidence type="ECO:0000256" key="10">
    <source>
        <dbReference type="ARBA" id="ARBA00023004"/>
    </source>
</evidence>
<dbReference type="InterPro" id="IPR005107">
    <property type="entry name" value="CO_DH_flav_C"/>
</dbReference>
<dbReference type="SUPFAM" id="SSF56003">
    <property type="entry name" value="Molybdenum cofactor-binding domain"/>
    <property type="match status" value="1"/>
</dbReference>
<sequence>MVERKVIFEEKEEEAMMKSKTSLVFAINGERYELELSSIDPSTTLVDFLRNKTPFKSVKLSCGEGGCGACVVLLSKYDPLLGKVEDFTISSCLTLLCSIDGCSITTSDGFGNSRVGFHAVHERIAGFHATQCGFCTPGMSVSMFSALLNADKSHHPPRSGFSNLTAAEAEKAVSGNLCRCTGYRPLVDACKSFAADVDIEDLGFNSFCKKGDNRGEVLGRLPCYDHTSSQVICTFPEFLKKEIKNEMSLDSRKYRWSSPVSVSELQGLLEVENGSSSVKLVAGNTSTGYYKEEKERKYERFIDIRRIPELTLVRKDENGVELGASVTISKAIEVLREQENVPMLAKIATHMEKIANRFVRNTGTIGGNIIMAQRKQFPSDLTTILVAAGAAVKIMTNSSVQEEFTLEKFLEQPPLEAKSLLLSVQIPSWRPVKKNGSALLFETYRAAPRPLGNALAFLNAAFSAEVSLSEAHDGIVVNDCRLVFGAYGTKHAHRASNVEEFLIGKVMSDEVLMEAIGLLKDEIVPDKGTLNPGYRSSLAVTFLFEFFESLTQTNAKNKNGLLNGGSKEISLVQNVQPLKAEAMLSSSQQIVETQEHTPVGKGITKPGASLQASGEAVYVDDIPAPENCLYGAFIYSTMPLARIKSIKFKQNRVPEGVVGIISYKDIPKGGKNMGTTGFFTSDLLFAEEITHCAGQIIAFLVADSQKHADIAANLVVIDYDTKGLEPPILSLEEAVEKSSLFDIPPPLRGYPVGDITKGMDEAEHKILGSKINFGSQYFFYMETQTALAVPDEDNCMVVYSSTQIPEFVHQTIAGCLGVPENNVRVITRRVGGGFGGKAIKAMPVAAACALAASKMQRPVRTYVNRKTDMITTGGRHPMKVTYSVGFKSNGKITALDIEVLLDAGLTEDVSPLIPKGIQGALMKYDWGALSFNATLCKTNTVSRTAVRAPGDVQGSYIGEAIIEKVASYLSVDVDEIRKVNLHTYDSLRLFHKVRAGDSPEYTLPFLWDKIAEFSGFNQRRKVVEDFNASNKWRKRGISRVPAVYAVSMRSTPGRVSVLSDGSIVVEVQGIEIGQGLWTKVKQMAAYSLGMIQCGTRSDELLKKIRVIQSDTLSMVQGSMTAGSTTSEASSEAVRICCDGLVERLLPVKTALVEQTGGPVTWDNLISQAYLQSVNLSVSSLYLPEDSTDEYINYGVGASEVEINVLTGETTILRTDIIYDCGKSLNPAVDLGQIEGAFVQGLGFFMLEEFLMNSDGLVVTDSTWTYKIPTVDTIPRQFNVEILNSGQHKNRVLSSKASGEPPLLLAASVHCAVRAAVKEARKQILTWNSNQPGTDTYFELPVPATMSVVKEFCGLDVVEKYLEWKIQQRKNIWYSLCL</sequence>
<dbReference type="Pfam" id="PF01799">
    <property type="entry name" value="Fer2_2"/>
    <property type="match status" value="1"/>
</dbReference>
<dbReference type="CDD" id="cd00207">
    <property type="entry name" value="fer2"/>
    <property type="match status" value="1"/>
</dbReference>
<dbReference type="InterPro" id="IPR008274">
    <property type="entry name" value="AldOxase/xan_DH_MoCoBD1"/>
</dbReference>
<keyword evidence="11" id="KW-0411">Iron-sulfur</keyword>
<dbReference type="InterPro" id="IPR036010">
    <property type="entry name" value="2Fe-2S_ferredoxin-like_sf"/>
</dbReference>
<proteinExistence type="inferred from homology"/>